<comment type="caution">
    <text evidence="7">The sequence shown here is derived from an EMBL/GenBank/DDBJ whole genome shotgun (WGS) entry which is preliminary data.</text>
</comment>
<dbReference type="Gene3D" id="1.10.150.900">
    <property type="match status" value="1"/>
</dbReference>
<comment type="similarity">
    <text evidence="1">Belongs to the peptidase M20A family.</text>
</comment>
<gene>
    <name evidence="7" type="ORF">TPAB3V08_LOCUS7032</name>
</gene>
<keyword evidence="3" id="KW-0645">Protease</keyword>
<dbReference type="Proteomes" id="UP001153148">
    <property type="component" value="Unassembled WGS sequence"/>
</dbReference>
<evidence type="ECO:0000256" key="4">
    <source>
        <dbReference type="ARBA" id="ARBA00022723"/>
    </source>
</evidence>
<feature type="non-terminal residue" evidence="7">
    <location>
        <position position="1"/>
    </location>
</feature>
<keyword evidence="5" id="KW-0378">Hydrolase</keyword>
<evidence type="ECO:0000256" key="1">
    <source>
        <dbReference type="ARBA" id="ARBA00006247"/>
    </source>
</evidence>
<evidence type="ECO:0000256" key="2">
    <source>
        <dbReference type="ARBA" id="ARBA00011913"/>
    </source>
</evidence>
<protein>
    <recommendedName>
        <fullName evidence="2">N-acyl-aliphatic-L-amino acid amidohydrolase</fullName>
        <ecNumber evidence="2">3.5.1.14</ecNumber>
    </recommendedName>
</protein>
<dbReference type="SUPFAM" id="SSF53187">
    <property type="entry name" value="Zn-dependent exopeptidases"/>
    <property type="match status" value="1"/>
</dbReference>
<dbReference type="InterPro" id="IPR047177">
    <property type="entry name" value="Pept_M20A"/>
</dbReference>
<evidence type="ECO:0000313" key="7">
    <source>
        <dbReference type="EMBL" id="CAG2060074.1"/>
    </source>
</evidence>
<dbReference type="PANTHER" id="PTHR45962">
    <property type="entry name" value="N-FATTY-ACYL-AMINO ACID SYNTHASE/HYDROLASE PM20D1"/>
    <property type="match status" value="1"/>
</dbReference>
<proteinExistence type="inferred from homology"/>
<dbReference type="EC" id="3.5.1.14" evidence="2"/>
<keyword evidence="6" id="KW-0862">Zinc</keyword>
<dbReference type="EMBL" id="CAJPIN010011327">
    <property type="protein sequence ID" value="CAG2060074.1"/>
    <property type="molecule type" value="Genomic_DNA"/>
</dbReference>
<evidence type="ECO:0000313" key="8">
    <source>
        <dbReference type="Proteomes" id="UP001153148"/>
    </source>
</evidence>
<keyword evidence="4" id="KW-0479">Metal-binding</keyword>
<evidence type="ECO:0000256" key="3">
    <source>
        <dbReference type="ARBA" id="ARBA00022670"/>
    </source>
</evidence>
<reference evidence="7" key="1">
    <citation type="submission" date="2021-03" db="EMBL/GenBank/DDBJ databases">
        <authorList>
            <person name="Tran Van P."/>
        </authorList>
    </citation>
    <scope>NUCLEOTIDE SEQUENCE</scope>
</reference>
<keyword evidence="8" id="KW-1185">Reference proteome</keyword>
<accession>A0ABN7P3Q3</accession>
<dbReference type="PANTHER" id="PTHR45962:SF1">
    <property type="entry name" value="N-FATTY-ACYL-AMINO ACID SYNTHASE_HYDROLASE PM20D1"/>
    <property type="match status" value="1"/>
</dbReference>
<evidence type="ECO:0000256" key="5">
    <source>
        <dbReference type="ARBA" id="ARBA00022801"/>
    </source>
</evidence>
<evidence type="ECO:0000256" key="6">
    <source>
        <dbReference type="ARBA" id="ARBA00022833"/>
    </source>
</evidence>
<organism evidence="7 8">
    <name type="scientific">Timema podura</name>
    <name type="common">Walking stick</name>
    <dbReference type="NCBI Taxonomy" id="61482"/>
    <lineage>
        <taxon>Eukaryota</taxon>
        <taxon>Metazoa</taxon>
        <taxon>Ecdysozoa</taxon>
        <taxon>Arthropoda</taxon>
        <taxon>Hexapoda</taxon>
        <taxon>Insecta</taxon>
        <taxon>Pterygota</taxon>
        <taxon>Neoptera</taxon>
        <taxon>Polyneoptera</taxon>
        <taxon>Phasmatodea</taxon>
        <taxon>Timematodea</taxon>
        <taxon>Timematoidea</taxon>
        <taxon>Timematidae</taxon>
        <taxon>Timema</taxon>
    </lineage>
</organism>
<name>A0ABN7P3Q3_TIMPD</name>
<sequence length="245" mass="26930">QSNVIPPSAKAVINHRVHPAQSVAEVIAHDRKVIDDPRVDIRVKISREAHPVSPFGPTSIPFQMVAASIRQIYPDAIVVPVSCSDHLIYQCGNKDHPLLLIGYFAIVGCRNGTSCMTRCMDVVEVKSGLAYPGVGGVSAGGSASPAFHVSQVITVCRVRGPASELTVFIANTDTRWYLSFTSNLYRFLPTVILPSDVNRYHGNNERISIHHYYKAVSFYYRLIKNADVLIDQVPASTINNGEEEL</sequence>